<keyword evidence="12" id="KW-0675">Receptor</keyword>
<dbReference type="PANTHER" id="PTHR40980:SF4">
    <property type="entry name" value="TONB-DEPENDENT RECEPTOR-LIKE BETA-BARREL DOMAIN-CONTAINING PROTEIN"/>
    <property type="match status" value="1"/>
</dbReference>
<evidence type="ECO:0000256" key="3">
    <source>
        <dbReference type="ARBA" id="ARBA00022452"/>
    </source>
</evidence>
<feature type="domain" description="TonB-dependent receptor plug" evidence="11">
    <location>
        <begin position="91"/>
        <end position="196"/>
    </location>
</feature>
<evidence type="ECO:0000259" key="11">
    <source>
        <dbReference type="Pfam" id="PF07715"/>
    </source>
</evidence>
<name>A0A5D4XT89_9GAMM</name>
<dbReference type="Gene3D" id="2.170.130.10">
    <property type="entry name" value="TonB-dependent receptor, plug domain"/>
    <property type="match status" value="1"/>
</dbReference>
<evidence type="ECO:0000256" key="7">
    <source>
        <dbReference type="ARBA" id="ARBA00023237"/>
    </source>
</evidence>
<reference evidence="12 13" key="1">
    <citation type="submission" date="2019-08" db="EMBL/GenBank/DDBJ databases">
        <title>Luteimonas viscosus sp. nov., isolated from soil of a sunflower field.</title>
        <authorList>
            <person name="Jianli Z."/>
            <person name="Ying Z."/>
        </authorList>
    </citation>
    <scope>NUCLEOTIDE SEQUENCE [LARGE SCALE GENOMIC DNA]</scope>
    <source>
        <strain evidence="12 13">XBU10</strain>
    </source>
</reference>
<dbReference type="Pfam" id="PF00593">
    <property type="entry name" value="TonB_dep_Rec_b-barrel"/>
    <property type="match status" value="1"/>
</dbReference>
<keyword evidence="4 8" id="KW-0812">Transmembrane</keyword>
<comment type="subcellular location">
    <subcellularLocation>
        <location evidence="1 8">Cell outer membrane</location>
        <topology evidence="1 8">Multi-pass membrane protein</topology>
    </subcellularLocation>
</comment>
<protein>
    <submittedName>
        <fullName evidence="12">TonB-dependent receptor</fullName>
    </submittedName>
</protein>
<evidence type="ECO:0000256" key="9">
    <source>
        <dbReference type="RuleBase" id="RU003357"/>
    </source>
</evidence>
<keyword evidence="7 8" id="KW-0998">Cell outer membrane</keyword>
<evidence type="ECO:0000256" key="8">
    <source>
        <dbReference type="PROSITE-ProRule" id="PRU01360"/>
    </source>
</evidence>
<evidence type="ECO:0000256" key="6">
    <source>
        <dbReference type="ARBA" id="ARBA00023136"/>
    </source>
</evidence>
<dbReference type="Pfam" id="PF07715">
    <property type="entry name" value="Plug"/>
    <property type="match status" value="1"/>
</dbReference>
<accession>A0A5D4XT89</accession>
<dbReference type="PROSITE" id="PS52016">
    <property type="entry name" value="TONB_DEPENDENT_REC_3"/>
    <property type="match status" value="1"/>
</dbReference>
<organism evidence="12 13">
    <name type="scientific">Luteimonas viscosa</name>
    <dbReference type="NCBI Taxonomy" id="1132694"/>
    <lineage>
        <taxon>Bacteria</taxon>
        <taxon>Pseudomonadati</taxon>
        <taxon>Pseudomonadota</taxon>
        <taxon>Gammaproteobacteria</taxon>
        <taxon>Lysobacterales</taxon>
        <taxon>Lysobacteraceae</taxon>
        <taxon>Luteimonas</taxon>
    </lineage>
</organism>
<dbReference type="InterPro" id="IPR037066">
    <property type="entry name" value="Plug_dom_sf"/>
</dbReference>
<keyword evidence="6 8" id="KW-0472">Membrane</keyword>
<evidence type="ECO:0000259" key="10">
    <source>
        <dbReference type="Pfam" id="PF00593"/>
    </source>
</evidence>
<dbReference type="InterPro" id="IPR039426">
    <property type="entry name" value="TonB-dep_rcpt-like"/>
</dbReference>
<evidence type="ECO:0000256" key="5">
    <source>
        <dbReference type="ARBA" id="ARBA00023077"/>
    </source>
</evidence>
<dbReference type="OrthoDB" id="8727862at2"/>
<dbReference type="Proteomes" id="UP000324973">
    <property type="component" value="Unassembled WGS sequence"/>
</dbReference>
<comment type="similarity">
    <text evidence="8 9">Belongs to the TonB-dependent receptor family.</text>
</comment>
<keyword evidence="5 9" id="KW-0798">TonB box</keyword>
<dbReference type="Gene3D" id="2.40.170.20">
    <property type="entry name" value="TonB-dependent receptor, beta-barrel domain"/>
    <property type="match status" value="1"/>
</dbReference>
<comment type="caution">
    <text evidence="12">The sequence shown here is derived from an EMBL/GenBank/DDBJ whole genome shotgun (WGS) entry which is preliminary data.</text>
</comment>
<dbReference type="EMBL" id="VTFT01000001">
    <property type="protein sequence ID" value="TYT27294.1"/>
    <property type="molecule type" value="Genomic_DNA"/>
</dbReference>
<dbReference type="AlphaFoldDB" id="A0A5D4XT89"/>
<dbReference type="NCBIfam" id="TIGR01782">
    <property type="entry name" value="TonB-Xanth-Caul"/>
    <property type="match status" value="1"/>
</dbReference>
<sequence length="887" mass="97342">MECLFVISAHALPSLRCRNRQPTRPREGQNMRTLRRSALFKALVLCQCAVLPSIASAQDSTGDTTPASEATDLDAIVVTGRRAADRLAIDDKRSADGQVDAIRADDVGRLPDQNVAEAVRRLPGVTTVNDQGEGRYLTVRGVSPDLLNVTLNGQTAAAPEPESRQVKLDDIPSALIGGVTVSKTLTPDMDANAIAGQVNIETVSAFDRNRTFGSARAAYGRYDINGENPYEYDASFGSVFGADRQFGAVLAVNRSDRKIGSQNVQNPGGWIEIDGNEVPEGLEVRQYNTHRQRTGAVANFDWKASENASLFLRFMYSKYQDQETRDAFAVELDEDGISPGSATSGTFEGAEAVRAIRTREETTTSFTAATGGEFRFGDNRLDLEATYSRANKRDPRRDEWGFVAEDVSGSYSIGPRSYDFSFADDAAFDPSNFEPDFFEPESRRAVEDLYQFRADYVIPFGTDGSDLQVGFKYLRRDKNNDVDGEAWEYGDGGLTMADVPGGSFDAVFGGRYRLGPLVSGSLADAYFDANKGEFEEDGEGTLSATLAGDFEIEETITAAYAMARLWFGNVTVIPGMRIERTEGSYAAHAFDVESGSLDQAFNVFGSRSYTDIFPGVNIRWDAGDNLVVRGAVTRAIGRPNYESIAPFVEIQGAGSLEPEVTMGNPDLDPLYSTNVDLSVEYYVGNRGVLSAAVFYKDISSPIFAVTRTDQDGVFGGLPLTGAEVGSWENAEKATVSGIEFNAQYELSFLPSPFDGFSVGANMTFVDSEAEGLPARTDTVPLVNQSDRVASVQVSYEKYGFSARLAYTYRSAMLNEASEDDPEEDVYWDSLKQWDIKFGYEINPRWSVFLEGSNLNDAMMRAYVGRRERTMEQEIYGWSARMGVQFKF</sequence>
<evidence type="ECO:0000313" key="12">
    <source>
        <dbReference type="EMBL" id="TYT27294.1"/>
    </source>
</evidence>
<dbReference type="InterPro" id="IPR000531">
    <property type="entry name" value="Beta-barrel_TonB"/>
</dbReference>
<dbReference type="GO" id="GO:0009279">
    <property type="term" value="C:cell outer membrane"/>
    <property type="evidence" value="ECO:0007669"/>
    <property type="project" value="UniProtKB-SubCell"/>
</dbReference>
<feature type="domain" description="TonB-dependent receptor-like beta-barrel" evidence="10">
    <location>
        <begin position="413"/>
        <end position="854"/>
    </location>
</feature>
<gene>
    <name evidence="12" type="ORF">FZO89_14090</name>
</gene>
<evidence type="ECO:0000313" key="13">
    <source>
        <dbReference type="Proteomes" id="UP000324973"/>
    </source>
</evidence>
<dbReference type="CDD" id="cd01347">
    <property type="entry name" value="ligand_gated_channel"/>
    <property type="match status" value="1"/>
</dbReference>
<dbReference type="SUPFAM" id="SSF56935">
    <property type="entry name" value="Porins"/>
    <property type="match status" value="1"/>
</dbReference>
<dbReference type="InterPro" id="IPR036942">
    <property type="entry name" value="Beta-barrel_TonB_sf"/>
</dbReference>
<proteinExistence type="inferred from homology"/>
<evidence type="ECO:0000256" key="2">
    <source>
        <dbReference type="ARBA" id="ARBA00022448"/>
    </source>
</evidence>
<keyword evidence="13" id="KW-1185">Reference proteome</keyword>
<evidence type="ECO:0000256" key="1">
    <source>
        <dbReference type="ARBA" id="ARBA00004571"/>
    </source>
</evidence>
<dbReference type="InterPro" id="IPR010104">
    <property type="entry name" value="TonB_rcpt_bac"/>
</dbReference>
<keyword evidence="3 8" id="KW-1134">Transmembrane beta strand</keyword>
<evidence type="ECO:0000256" key="4">
    <source>
        <dbReference type="ARBA" id="ARBA00022692"/>
    </source>
</evidence>
<keyword evidence="2 8" id="KW-0813">Transport</keyword>
<dbReference type="PANTHER" id="PTHR40980">
    <property type="entry name" value="PLUG DOMAIN-CONTAINING PROTEIN"/>
    <property type="match status" value="1"/>
</dbReference>
<dbReference type="InterPro" id="IPR012910">
    <property type="entry name" value="Plug_dom"/>
</dbReference>